<comment type="caution">
    <text evidence="1">The sequence shown here is derived from an EMBL/GenBank/DDBJ whole genome shotgun (WGS) entry which is preliminary data.</text>
</comment>
<organism evidence="1 2">
    <name type="scientific">Flavobacterium pectinovorum</name>
    <dbReference type="NCBI Taxonomy" id="29533"/>
    <lineage>
        <taxon>Bacteria</taxon>
        <taxon>Pseudomonadati</taxon>
        <taxon>Bacteroidota</taxon>
        <taxon>Flavobacteriia</taxon>
        <taxon>Flavobacteriales</taxon>
        <taxon>Flavobacteriaceae</taxon>
        <taxon>Flavobacterium</taxon>
    </lineage>
</organism>
<name>A0AB36P3A7_9FLAO</name>
<evidence type="ECO:0000313" key="2">
    <source>
        <dbReference type="Proteomes" id="UP000198431"/>
    </source>
</evidence>
<evidence type="ECO:0000313" key="1">
    <source>
        <dbReference type="EMBL" id="OXB06239.1"/>
    </source>
</evidence>
<accession>A0AB36P3A7</accession>
<proteinExistence type="predicted"/>
<dbReference type="Proteomes" id="UP000198431">
    <property type="component" value="Unassembled WGS sequence"/>
</dbReference>
<sequence>MEIIIMLILMQPKNSVIMKKSDILLNKLSEFGITSFDKIWPDYIKELDLKKTDAKTLIQIIASSDLSVITTGASMEQFAPMHAWRALGQLHSKESIETLLNSLIEKKNQEAFWYRIELPNVIKQIGGEAIKQLEVFLKNEQTWEDKVIIINGLVEIALKDQEYKNQVEEIISEILKKYKKNDLAFNASILNAIFKLKPYNNKIVREIINKDKFDYSFIDRPELDKFIKNSKMYE</sequence>
<evidence type="ECO:0008006" key="3">
    <source>
        <dbReference type="Google" id="ProtNLM"/>
    </source>
</evidence>
<reference evidence="1 2" key="1">
    <citation type="submission" date="2016-11" db="EMBL/GenBank/DDBJ databases">
        <title>Whole genomes of Flavobacteriaceae.</title>
        <authorList>
            <person name="Stine C."/>
            <person name="Li C."/>
            <person name="Tadesse D."/>
        </authorList>
    </citation>
    <scope>NUCLEOTIDE SEQUENCE [LARGE SCALE GENOMIC DNA]</scope>
    <source>
        <strain evidence="1 2">ATCC 19366</strain>
    </source>
</reference>
<dbReference type="EMBL" id="MUHB01000007">
    <property type="protein sequence ID" value="OXB06239.1"/>
    <property type="molecule type" value="Genomic_DNA"/>
</dbReference>
<dbReference type="AlphaFoldDB" id="A0AB36P3A7"/>
<protein>
    <recommendedName>
        <fullName evidence="3">HEAT repeat domain-containing protein</fullName>
    </recommendedName>
</protein>
<gene>
    <name evidence="1" type="ORF">B0A72_09620</name>
</gene>